<evidence type="ECO:0000313" key="4">
    <source>
        <dbReference type="Proteomes" id="UP001162640"/>
    </source>
</evidence>
<reference evidence="4" key="1">
    <citation type="journal article" date="2023" name="Commun. Biol.">
        <title>Genome analysis of Parmales, the sister group of diatoms, reveals the evolutionary specialization of diatoms from phago-mixotrophs to photoautotrophs.</title>
        <authorList>
            <person name="Ban H."/>
            <person name="Sato S."/>
            <person name="Yoshikawa S."/>
            <person name="Yamada K."/>
            <person name="Nakamura Y."/>
            <person name="Ichinomiya M."/>
            <person name="Sato N."/>
            <person name="Blanc-Mathieu R."/>
            <person name="Endo H."/>
            <person name="Kuwata A."/>
            <person name="Ogata H."/>
        </authorList>
    </citation>
    <scope>NUCLEOTIDE SEQUENCE [LARGE SCALE GENOMIC DNA]</scope>
</reference>
<sequence length="280" mass="31222">MEKLEAIQVVAPDENDDENDDGELELEGESTLQTGGYDPNSPPKQKVVMDLQQQQLQQQQQQQQILQHIPQPIPQPSTYTFQKPTKIHLRPSKPHTITLRPNETLTLKTVTGSGKLSMSAGSLATKKVICSKSIIYDSQTFFHTHHINSPNTNRLNSMEHIPAYPGDMMYEFCVEGGDINRGMGLEYVLKSFFGREEMEVEEGKKVVLPALQGARRREGGEGYGGGYGYAGPSYGPSYGYPRSNPRIILILILMGNLILMGILILMDILTLTDTHNHTHT</sequence>
<gene>
    <name evidence="3" type="ORF">TL16_g11051</name>
</gene>
<evidence type="ECO:0000256" key="2">
    <source>
        <dbReference type="SAM" id="Phobius"/>
    </source>
</evidence>
<feature type="transmembrane region" description="Helical" evidence="2">
    <location>
        <begin position="247"/>
        <end position="266"/>
    </location>
</feature>
<keyword evidence="2" id="KW-1133">Transmembrane helix</keyword>
<keyword evidence="2" id="KW-0812">Transmembrane</keyword>
<dbReference type="Proteomes" id="UP001162640">
    <property type="component" value="Unassembled WGS sequence"/>
</dbReference>
<proteinExistence type="predicted"/>
<evidence type="ECO:0000256" key="1">
    <source>
        <dbReference type="SAM" id="MobiDB-lite"/>
    </source>
</evidence>
<protein>
    <submittedName>
        <fullName evidence="3">Uncharacterized protein</fullName>
    </submittedName>
</protein>
<feature type="compositionally biased region" description="Acidic residues" evidence="1">
    <location>
        <begin position="13"/>
        <end position="28"/>
    </location>
</feature>
<feature type="region of interest" description="Disordered" evidence="1">
    <location>
        <begin position="1"/>
        <end position="44"/>
    </location>
</feature>
<dbReference type="AlphaFoldDB" id="A0A9W7BJC7"/>
<name>A0A9W7BJC7_9STRA</name>
<organism evidence="3 4">
    <name type="scientific">Triparma laevis f. inornata</name>
    <dbReference type="NCBI Taxonomy" id="1714386"/>
    <lineage>
        <taxon>Eukaryota</taxon>
        <taxon>Sar</taxon>
        <taxon>Stramenopiles</taxon>
        <taxon>Ochrophyta</taxon>
        <taxon>Bolidophyceae</taxon>
        <taxon>Parmales</taxon>
        <taxon>Triparmaceae</taxon>
        <taxon>Triparma</taxon>
    </lineage>
</organism>
<accession>A0A9W7BJC7</accession>
<dbReference type="EMBL" id="BLQM01000405">
    <property type="protein sequence ID" value="GMH88074.1"/>
    <property type="molecule type" value="Genomic_DNA"/>
</dbReference>
<evidence type="ECO:0000313" key="3">
    <source>
        <dbReference type="EMBL" id="GMH88074.1"/>
    </source>
</evidence>
<comment type="caution">
    <text evidence="3">The sequence shown here is derived from an EMBL/GenBank/DDBJ whole genome shotgun (WGS) entry which is preliminary data.</text>
</comment>
<keyword evidence="2" id="KW-0472">Membrane</keyword>